<dbReference type="Gene3D" id="3.40.50.300">
    <property type="entry name" value="P-loop containing nucleotide triphosphate hydrolases"/>
    <property type="match status" value="1"/>
</dbReference>
<dbReference type="Proteomes" id="UP000283433">
    <property type="component" value="Unassembled WGS sequence"/>
</dbReference>
<evidence type="ECO:0000313" key="11">
    <source>
        <dbReference type="Proteomes" id="UP000283433"/>
    </source>
</evidence>
<name>A0A419SAR1_9SPHI</name>
<feature type="binding site" evidence="9">
    <location>
        <position position="100"/>
    </location>
    <ligand>
        <name>Mg(2+)</name>
        <dbReference type="ChEBI" id="CHEBI:18420"/>
    </ligand>
</feature>
<feature type="binding site" evidence="9">
    <location>
        <position position="44"/>
    </location>
    <ligand>
        <name>Mg(2+)</name>
        <dbReference type="ChEBI" id="CHEBI:18420"/>
    </ligand>
</feature>
<feature type="binding site" evidence="9">
    <location>
        <position position="37"/>
    </location>
    <ligand>
        <name>substrate</name>
    </ligand>
</feature>
<feature type="binding site" evidence="9">
    <location>
        <position position="17"/>
    </location>
    <ligand>
        <name>Mg(2+)</name>
        <dbReference type="ChEBI" id="CHEBI:18420"/>
    </ligand>
</feature>
<accession>A0A419SAR1</accession>
<evidence type="ECO:0000256" key="7">
    <source>
        <dbReference type="ARBA" id="ARBA00022842"/>
    </source>
</evidence>
<evidence type="ECO:0000256" key="5">
    <source>
        <dbReference type="ARBA" id="ARBA00022756"/>
    </source>
</evidence>
<comment type="subunit">
    <text evidence="9">Homodimer.</text>
</comment>
<evidence type="ECO:0000256" key="4">
    <source>
        <dbReference type="ARBA" id="ARBA00022741"/>
    </source>
</evidence>
<comment type="subcellular location">
    <subcellularLocation>
        <location evidence="9">Cytoplasm</location>
    </subcellularLocation>
</comment>
<proteinExistence type="inferred from homology"/>
<dbReference type="CDD" id="cd03109">
    <property type="entry name" value="DTBS"/>
    <property type="match status" value="1"/>
</dbReference>
<evidence type="ECO:0000256" key="2">
    <source>
        <dbReference type="ARBA" id="ARBA00022598"/>
    </source>
</evidence>
<keyword evidence="11" id="KW-1185">Reference proteome</keyword>
<evidence type="ECO:0000256" key="6">
    <source>
        <dbReference type="ARBA" id="ARBA00022840"/>
    </source>
</evidence>
<reference evidence="10 11" key="1">
    <citation type="submission" date="2016-07" db="EMBL/GenBank/DDBJ databases">
        <title>Genome of Pelobium manganitolerans.</title>
        <authorList>
            <person name="Wu S."/>
            <person name="Wang G."/>
        </authorList>
    </citation>
    <scope>NUCLEOTIDE SEQUENCE [LARGE SCALE GENOMIC DNA]</scope>
    <source>
        <strain evidence="10 11">YS-25</strain>
    </source>
</reference>
<gene>
    <name evidence="9" type="primary">bioD</name>
    <name evidence="10" type="ORF">BCY91_13020</name>
</gene>
<keyword evidence="5 9" id="KW-0093">Biotin biosynthesis</keyword>
<dbReference type="NCBIfam" id="TIGR00347">
    <property type="entry name" value="bioD"/>
    <property type="match status" value="1"/>
</dbReference>
<comment type="catalytic activity">
    <reaction evidence="9">
        <text>(7R,8S)-7,8-diammoniononanoate + CO2 + ATP = (4R,5S)-dethiobiotin + ADP + phosphate + 3 H(+)</text>
        <dbReference type="Rhea" id="RHEA:15805"/>
        <dbReference type="ChEBI" id="CHEBI:15378"/>
        <dbReference type="ChEBI" id="CHEBI:16526"/>
        <dbReference type="ChEBI" id="CHEBI:30616"/>
        <dbReference type="ChEBI" id="CHEBI:43474"/>
        <dbReference type="ChEBI" id="CHEBI:149469"/>
        <dbReference type="ChEBI" id="CHEBI:149473"/>
        <dbReference type="ChEBI" id="CHEBI:456216"/>
        <dbReference type="EC" id="6.3.3.3"/>
    </reaction>
</comment>
<evidence type="ECO:0000256" key="3">
    <source>
        <dbReference type="ARBA" id="ARBA00022723"/>
    </source>
</evidence>
<feature type="binding site" evidence="9">
    <location>
        <begin position="13"/>
        <end position="18"/>
    </location>
    <ligand>
        <name>ATP</name>
        <dbReference type="ChEBI" id="CHEBI:30616"/>
    </ligand>
</feature>
<dbReference type="PANTHER" id="PTHR43210">
    <property type="entry name" value="DETHIOBIOTIN SYNTHETASE"/>
    <property type="match status" value="1"/>
</dbReference>
<dbReference type="InterPro" id="IPR027417">
    <property type="entry name" value="P-loop_NTPase"/>
</dbReference>
<dbReference type="PIRSF" id="PIRSF006755">
    <property type="entry name" value="DTB_synth"/>
    <property type="match status" value="1"/>
</dbReference>
<comment type="caution">
    <text evidence="10">The sequence shown here is derived from an EMBL/GenBank/DDBJ whole genome shotgun (WGS) entry which is preliminary data.</text>
</comment>
<comment type="function">
    <text evidence="9">Catalyzes a mechanistically unusual reaction, the ATP-dependent insertion of CO2 between the N7 and N8 nitrogen atoms of 7,8-diaminopelargonic acid (DAPA, also called 7,8-diammoniononanoate) to form a ureido ring.</text>
</comment>
<keyword evidence="2 9" id="KW-0436">Ligase</keyword>
<keyword evidence="7 9" id="KW-0460">Magnesium</keyword>
<dbReference type="EC" id="6.3.3.3" evidence="9"/>
<dbReference type="GO" id="GO:0005524">
    <property type="term" value="F:ATP binding"/>
    <property type="evidence" value="ECO:0007669"/>
    <property type="project" value="UniProtKB-UniRule"/>
</dbReference>
<evidence type="ECO:0000256" key="8">
    <source>
        <dbReference type="ARBA" id="ARBA00047386"/>
    </source>
</evidence>
<feature type="binding site" evidence="9">
    <location>
        <begin position="184"/>
        <end position="186"/>
    </location>
    <ligand>
        <name>ATP</name>
        <dbReference type="ChEBI" id="CHEBI:30616"/>
    </ligand>
</feature>
<evidence type="ECO:0000256" key="1">
    <source>
        <dbReference type="ARBA" id="ARBA00022490"/>
    </source>
</evidence>
<comment type="caution">
    <text evidence="9">Lacks conserved residue(s) required for the propagation of feature annotation.</text>
</comment>
<dbReference type="GO" id="GO:0000287">
    <property type="term" value="F:magnesium ion binding"/>
    <property type="evidence" value="ECO:0007669"/>
    <property type="project" value="UniProtKB-UniRule"/>
</dbReference>
<dbReference type="EMBL" id="MBTA01000002">
    <property type="protein sequence ID" value="RKD19519.1"/>
    <property type="molecule type" value="Genomic_DNA"/>
</dbReference>
<organism evidence="10 11">
    <name type="scientific">Pelobium manganitolerans</name>
    <dbReference type="NCBI Taxonomy" id="1842495"/>
    <lineage>
        <taxon>Bacteria</taxon>
        <taxon>Pseudomonadati</taxon>
        <taxon>Bacteroidota</taxon>
        <taxon>Sphingobacteriia</taxon>
        <taxon>Sphingobacteriales</taxon>
        <taxon>Sphingobacteriaceae</taxon>
        <taxon>Pelobium</taxon>
    </lineage>
</organism>
<dbReference type="GO" id="GO:0005829">
    <property type="term" value="C:cytosol"/>
    <property type="evidence" value="ECO:0007669"/>
    <property type="project" value="TreeGrafter"/>
</dbReference>
<feature type="binding site" evidence="9">
    <location>
        <position position="44"/>
    </location>
    <ligand>
        <name>ATP</name>
        <dbReference type="ChEBI" id="CHEBI:30616"/>
    </ligand>
</feature>
<dbReference type="UniPathway" id="UPA00078">
    <property type="reaction ID" value="UER00161"/>
</dbReference>
<dbReference type="Pfam" id="PF13500">
    <property type="entry name" value="AAA_26"/>
    <property type="match status" value="1"/>
</dbReference>
<evidence type="ECO:0000313" key="10">
    <source>
        <dbReference type="EMBL" id="RKD19519.1"/>
    </source>
</evidence>
<feature type="active site" evidence="9">
    <location>
        <position position="33"/>
    </location>
</feature>
<comment type="cofactor">
    <cofactor evidence="9">
        <name>Mg(2+)</name>
        <dbReference type="ChEBI" id="CHEBI:18420"/>
    </cofactor>
</comment>
<dbReference type="OrthoDB" id="9802097at2"/>
<dbReference type="GO" id="GO:0004141">
    <property type="term" value="F:dethiobiotin synthase activity"/>
    <property type="evidence" value="ECO:0007669"/>
    <property type="project" value="UniProtKB-UniRule"/>
</dbReference>
<sequence>MSQQYFVTGIGTEIGKTLCAAVLTEHLQADYWKPIQSGDLHHTDSMKVASFISNTKTQIFQEAYRLQQPFSPHHSANLDGVHIDLDKIQLPQTKKNLIVEGAGGLMVPLNGKDLIIDLIKKLGLEVILVSKNYLGSINHTLLSIEALRNRGIPIKGIIFNGDRNESTESIILSRTQIHLIANIPTVQKADTATVKHLAESLKFNL</sequence>
<keyword evidence="3 9" id="KW-0479">Metal-binding</keyword>
<protein>
    <recommendedName>
        <fullName evidence="9">ATP-dependent dethiobiotin synthetase BioD</fullName>
        <ecNumber evidence="9">6.3.3.3</ecNumber>
    </recommendedName>
    <alternativeName>
        <fullName evidence="9">DTB synthetase</fullName>
        <shortName evidence="9">DTBS</shortName>
    </alternativeName>
    <alternativeName>
        <fullName evidence="9">Dethiobiotin synthase</fullName>
    </alternativeName>
</protein>
<dbReference type="RefSeq" id="WP_120180450.1">
    <property type="nucleotide sequence ID" value="NZ_MBTA01000002.1"/>
</dbReference>
<comment type="similarity">
    <text evidence="9">Belongs to the dethiobiotin synthetase family.</text>
</comment>
<keyword evidence="6 9" id="KW-0067">ATP-binding</keyword>
<dbReference type="SUPFAM" id="SSF52540">
    <property type="entry name" value="P-loop containing nucleoside triphosphate hydrolases"/>
    <property type="match status" value="1"/>
</dbReference>
<dbReference type="GO" id="GO:0009102">
    <property type="term" value="P:biotin biosynthetic process"/>
    <property type="evidence" value="ECO:0007669"/>
    <property type="project" value="UniProtKB-UniRule"/>
</dbReference>
<keyword evidence="1 9" id="KW-0963">Cytoplasm</keyword>
<comment type="catalytic activity">
    <reaction evidence="8">
        <text>(7R,8S)-8-amino-7-(carboxyamino)nonanoate + ATP = (4R,5S)-dethiobiotin + ADP + phosphate + H(+)</text>
        <dbReference type="Rhea" id="RHEA:63684"/>
        <dbReference type="ChEBI" id="CHEBI:15378"/>
        <dbReference type="ChEBI" id="CHEBI:30616"/>
        <dbReference type="ChEBI" id="CHEBI:43474"/>
        <dbReference type="ChEBI" id="CHEBI:149470"/>
        <dbReference type="ChEBI" id="CHEBI:149473"/>
        <dbReference type="ChEBI" id="CHEBI:456216"/>
    </reaction>
</comment>
<dbReference type="AlphaFoldDB" id="A0A419SAR1"/>
<evidence type="ECO:0000256" key="9">
    <source>
        <dbReference type="HAMAP-Rule" id="MF_00336"/>
    </source>
</evidence>
<dbReference type="PANTHER" id="PTHR43210:SF2">
    <property type="entry name" value="ATP-DEPENDENT DETHIOBIOTIN SYNTHETASE BIOD 2"/>
    <property type="match status" value="1"/>
</dbReference>
<feature type="binding site" evidence="9">
    <location>
        <begin position="100"/>
        <end position="103"/>
    </location>
    <ligand>
        <name>ATP</name>
        <dbReference type="ChEBI" id="CHEBI:30616"/>
    </ligand>
</feature>
<dbReference type="HAMAP" id="MF_00336">
    <property type="entry name" value="BioD"/>
    <property type="match status" value="1"/>
</dbReference>
<comment type="pathway">
    <text evidence="9">Cofactor biosynthesis; biotin biosynthesis; biotin from 7,8-diaminononanoate: step 1/2.</text>
</comment>
<dbReference type="InterPro" id="IPR004472">
    <property type="entry name" value="DTB_synth_BioD"/>
</dbReference>
<keyword evidence="4 9" id="KW-0547">Nucleotide-binding</keyword>